<keyword evidence="2" id="KW-1185">Reference proteome</keyword>
<reference evidence="1 2" key="1">
    <citation type="journal article" date="2019" name="Genome Biol. Evol.">
        <title>Insights into the evolution of the New World diploid cottons (Gossypium, subgenus Houzingenia) based on genome sequencing.</title>
        <authorList>
            <person name="Grover C.E."/>
            <person name="Arick M.A. 2nd"/>
            <person name="Thrash A."/>
            <person name="Conover J.L."/>
            <person name="Sanders W.S."/>
            <person name="Peterson D.G."/>
            <person name="Frelichowski J.E."/>
            <person name="Scheffler J.A."/>
            <person name="Scheffler B.E."/>
            <person name="Wendel J.F."/>
        </authorList>
    </citation>
    <scope>NUCLEOTIDE SEQUENCE [LARGE SCALE GENOMIC DNA]</scope>
    <source>
        <strain evidence="1">8</strain>
        <tissue evidence="1">Leaf</tissue>
    </source>
</reference>
<protein>
    <submittedName>
        <fullName evidence="1">Uncharacterized protein</fullName>
    </submittedName>
</protein>
<name>A0A7J9FEK9_9ROSI</name>
<dbReference type="EMBL" id="JABEZW010000013">
    <property type="protein sequence ID" value="MBA0783749.1"/>
    <property type="molecule type" value="Genomic_DNA"/>
</dbReference>
<dbReference type="AlphaFoldDB" id="A0A7J9FEK9"/>
<accession>A0A7J9FEK9</accession>
<comment type="caution">
    <text evidence="1">The sequence shown here is derived from an EMBL/GenBank/DDBJ whole genome shotgun (WGS) entry which is preliminary data.</text>
</comment>
<sequence>MEITLYKQPTSASWLTTSSNSQRFGQSTWTLNALMVLGTLPWHIMAITGDKYEKFVLWSF</sequence>
<evidence type="ECO:0000313" key="1">
    <source>
        <dbReference type="EMBL" id="MBA0783749.1"/>
    </source>
</evidence>
<organism evidence="1 2">
    <name type="scientific">Gossypium trilobum</name>
    <dbReference type="NCBI Taxonomy" id="34281"/>
    <lineage>
        <taxon>Eukaryota</taxon>
        <taxon>Viridiplantae</taxon>
        <taxon>Streptophyta</taxon>
        <taxon>Embryophyta</taxon>
        <taxon>Tracheophyta</taxon>
        <taxon>Spermatophyta</taxon>
        <taxon>Magnoliopsida</taxon>
        <taxon>eudicotyledons</taxon>
        <taxon>Gunneridae</taxon>
        <taxon>Pentapetalae</taxon>
        <taxon>rosids</taxon>
        <taxon>malvids</taxon>
        <taxon>Malvales</taxon>
        <taxon>Malvaceae</taxon>
        <taxon>Malvoideae</taxon>
        <taxon>Gossypium</taxon>
    </lineage>
</organism>
<proteinExistence type="predicted"/>
<evidence type="ECO:0000313" key="2">
    <source>
        <dbReference type="Proteomes" id="UP000593568"/>
    </source>
</evidence>
<gene>
    <name evidence="1" type="ORF">Gotri_001408</name>
</gene>
<dbReference type="Proteomes" id="UP000593568">
    <property type="component" value="Unassembled WGS sequence"/>
</dbReference>